<name>A0AAD9VF18_ACRCE</name>
<dbReference type="InterPro" id="IPR036397">
    <property type="entry name" value="RNaseH_sf"/>
</dbReference>
<dbReference type="PROSITE" id="PS50994">
    <property type="entry name" value="INTEGRASE"/>
    <property type="match status" value="1"/>
</dbReference>
<dbReference type="GO" id="GO:0015074">
    <property type="term" value="P:DNA integration"/>
    <property type="evidence" value="ECO:0007669"/>
    <property type="project" value="InterPro"/>
</dbReference>
<dbReference type="PANTHER" id="PTHR46791">
    <property type="entry name" value="EXPRESSED PROTEIN"/>
    <property type="match status" value="1"/>
</dbReference>
<dbReference type="AlphaFoldDB" id="A0AAD9VF18"/>
<dbReference type="InterPro" id="IPR012337">
    <property type="entry name" value="RNaseH-like_sf"/>
</dbReference>
<dbReference type="Proteomes" id="UP001249851">
    <property type="component" value="Unassembled WGS sequence"/>
</dbReference>
<evidence type="ECO:0000313" key="2">
    <source>
        <dbReference type="EMBL" id="KAK2572101.1"/>
    </source>
</evidence>
<dbReference type="SUPFAM" id="SSF53098">
    <property type="entry name" value="Ribonuclease H-like"/>
    <property type="match status" value="1"/>
</dbReference>
<keyword evidence="3" id="KW-1185">Reference proteome</keyword>
<evidence type="ECO:0000259" key="1">
    <source>
        <dbReference type="PROSITE" id="PS50994"/>
    </source>
</evidence>
<dbReference type="PANTHER" id="PTHR46791:SF5">
    <property type="entry name" value="CLR5 DOMAIN-CONTAINING PROTEIN-RELATED"/>
    <property type="match status" value="1"/>
</dbReference>
<dbReference type="InterPro" id="IPR001584">
    <property type="entry name" value="Integrase_cat-core"/>
</dbReference>
<dbReference type="Pfam" id="PF24764">
    <property type="entry name" value="rva_4"/>
    <property type="match status" value="1"/>
</dbReference>
<organism evidence="2 3">
    <name type="scientific">Acropora cervicornis</name>
    <name type="common">Staghorn coral</name>
    <dbReference type="NCBI Taxonomy" id="6130"/>
    <lineage>
        <taxon>Eukaryota</taxon>
        <taxon>Metazoa</taxon>
        <taxon>Cnidaria</taxon>
        <taxon>Anthozoa</taxon>
        <taxon>Hexacorallia</taxon>
        <taxon>Scleractinia</taxon>
        <taxon>Astrocoeniina</taxon>
        <taxon>Acroporidae</taxon>
        <taxon>Acropora</taxon>
    </lineage>
</organism>
<protein>
    <recommendedName>
        <fullName evidence="1">Integrase catalytic domain-containing protein</fullName>
    </recommendedName>
</protein>
<sequence>MAAVRQCVQSYVIDIQRRFERGNHDADSLDYIVFRLDWVINLLVRYASTEGIDPRVIDLLREVKGTITSSQSTSSHTSRTIFTGVQGRPKFSIPKEQLQFLIGQRFNIPTIASILCVSLRTVERRLQEFGLSCREVYSTMSDEDLDAVINSILNDFPETGYKRMTGFLRARGIVLQQNRIREAMRRINPEGTLSRALRLNCINRRSYQVASPLALWHIDGNHKLIRWRFVIHSGIDGFFRMIVYLQCNTNNRAATVLRLFQGATETYGLPSRVRSDKGGENVMVVLYMLNHPLRGPDRGSHIAGRSVHNQRIERLWRDLFIGCTFVFYSLFYHMESCGILEPSNELHLFALHYVFLPRINRNLQMFQEAYNRAPLSTERGCSPTQLWIRGMLGVAQSQQQVALELNNPEVNRINLILQMIVDDLYGVDFNGPHPSQEYDGPISSNGTSSVEVPQTEMPITAEADQQLRTLNPLRDSEVCGVDIYAEVLQILS</sequence>
<comment type="caution">
    <text evidence="2">The sequence shown here is derived from an EMBL/GenBank/DDBJ whole genome shotgun (WGS) entry which is preliminary data.</text>
</comment>
<dbReference type="GO" id="GO:0003676">
    <property type="term" value="F:nucleic acid binding"/>
    <property type="evidence" value="ECO:0007669"/>
    <property type="project" value="InterPro"/>
</dbReference>
<reference evidence="2" key="1">
    <citation type="journal article" date="2023" name="G3 (Bethesda)">
        <title>Whole genome assembly and annotation of the endangered Caribbean coral Acropora cervicornis.</title>
        <authorList>
            <person name="Selwyn J.D."/>
            <person name="Vollmer S.V."/>
        </authorList>
    </citation>
    <scope>NUCLEOTIDE SEQUENCE</scope>
    <source>
        <strain evidence="2">K2</strain>
    </source>
</reference>
<accession>A0AAD9VF18</accession>
<gene>
    <name evidence="2" type="ORF">P5673_002303</name>
</gene>
<dbReference type="InterPro" id="IPR058913">
    <property type="entry name" value="Integrase_dom_put"/>
</dbReference>
<proteinExistence type="predicted"/>
<feature type="domain" description="Integrase catalytic" evidence="1">
    <location>
        <begin position="208"/>
        <end position="391"/>
    </location>
</feature>
<dbReference type="EMBL" id="JARQWQ010000004">
    <property type="protein sequence ID" value="KAK2572101.1"/>
    <property type="molecule type" value="Genomic_DNA"/>
</dbReference>
<reference evidence="2" key="2">
    <citation type="journal article" date="2023" name="Science">
        <title>Genomic signatures of disease resistance in endangered staghorn corals.</title>
        <authorList>
            <person name="Vollmer S.V."/>
            <person name="Selwyn J.D."/>
            <person name="Despard B.A."/>
            <person name="Roesel C.L."/>
        </authorList>
    </citation>
    <scope>NUCLEOTIDE SEQUENCE</scope>
    <source>
        <strain evidence="2">K2</strain>
    </source>
</reference>
<dbReference type="Gene3D" id="3.30.420.10">
    <property type="entry name" value="Ribonuclease H-like superfamily/Ribonuclease H"/>
    <property type="match status" value="1"/>
</dbReference>
<evidence type="ECO:0000313" key="3">
    <source>
        <dbReference type="Proteomes" id="UP001249851"/>
    </source>
</evidence>